<dbReference type="EMBL" id="BQKY01000007">
    <property type="protein sequence ID" value="GJN90537.1"/>
    <property type="molecule type" value="Genomic_DNA"/>
</dbReference>
<dbReference type="Pfam" id="PF00753">
    <property type="entry name" value="Lactamase_B"/>
    <property type="match status" value="1"/>
</dbReference>
<keyword evidence="7" id="KW-1185">Reference proteome</keyword>
<evidence type="ECO:0000256" key="3">
    <source>
        <dbReference type="ARBA" id="ARBA00022801"/>
    </source>
</evidence>
<dbReference type="Proteomes" id="UP001342314">
    <property type="component" value="Unassembled WGS sequence"/>
</dbReference>
<evidence type="ECO:0000256" key="4">
    <source>
        <dbReference type="ARBA" id="ARBA00022833"/>
    </source>
</evidence>
<accession>A0AAV5GMF8</accession>
<evidence type="ECO:0000259" key="5">
    <source>
        <dbReference type="SMART" id="SM00849"/>
    </source>
</evidence>
<dbReference type="AlphaFoldDB" id="A0AAV5GMF8"/>
<dbReference type="SMART" id="SM00849">
    <property type="entry name" value="Lactamase_B"/>
    <property type="match status" value="1"/>
</dbReference>
<evidence type="ECO:0000256" key="2">
    <source>
        <dbReference type="ARBA" id="ARBA00022723"/>
    </source>
</evidence>
<keyword evidence="3" id="KW-0378">Hydrolase</keyword>
<comment type="similarity">
    <text evidence="1">Belongs to the metallo-beta-lactamase superfamily.</text>
</comment>
<dbReference type="Gene3D" id="3.60.15.10">
    <property type="entry name" value="Ribonuclease Z/Hydroxyacylglutathione hydrolase-like"/>
    <property type="match status" value="1"/>
</dbReference>
<keyword evidence="2" id="KW-0479">Metal-binding</keyword>
<dbReference type="SUPFAM" id="SSF56281">
    <property type="entry name" value="Metallo-hydrolase/oxidoreductase"/>
    <property type="match status" value="1"/>
</dbReference>
<dbReference type="GO" id="GO:0016787">
    <property type="term" value="F:hydrolase activity"/>
    <property type="evidence" value="ECO:0007669"/>
    <property type="project" value="UniProtKB-KW"/>
</dbReference>
<proteinExistence type="inferred from homology"/>
<evidence type="ECO:0000313" key="6">
    <source>
        <dbReference type="EMBL" id="GJN90537.1"/>
    </source>
</evidence>
<evidence type="ECO:0000256" key="1">
    <source>
        <dbReference type="ARBA" id="ARBA00007749"/>
    </source>
</evidence>
<sequence length="319" mass="35344">MSAIVEPQAAAYTHWHGLPAGTACCSATAFVAASLTLPEWYTIYPPTLADPRCPVTVVLLRHEQSGKVALFDLGINQDWRKHIPEADLPEYDMFNIEVMEDLVDVLARTGVKRDEVDLVILSHHHFDHTGEPSLFPNAQVLVGSGVAAKIPALKGLDNVSEVPWSSKPVASFDLSYDVWGDGTLVLVAAPGHTEGHLAALVRTSANPSADSNPQDEYVLLAADCCHHPVLLSPKRDEEHFRLGKWRDASDPEDEPLRHSNYEDYALAESTLERVKAAERRDEIMVVLSHNYRTWKRLGGKERMLNGVELNGWKGKGFKE</sequence>
<dbReference type="InterPro" id="IPR036866">
    <property type="entry name" value="RibonucZ/Hydroxyglut_hydro"/>
</dbReference>
<gene>
    <name evidence="6" type="ORF">Rhopal_003549-T1</name>
</gene>
<dbReference type="InterPro" id="IPR001279">
    <property type="entry name" value="Metallo-B-lactamas"/>
</dbReference>
<name>A0AAV5GMF8_9BASI</name>
<reference evidence="6 7" key="1">
    <citation type="submission" date="2021-12" db="EMBL/GenBank/DDBJ databases">
        <title>High titer production of polyol ester of fatty acids by Rhodotorula paludigena BS15 towards product separation-free biomass refinery.</title>
        <authorList>
            <person name="Mano J."/>
            <person name="Ono H."/>
            <person name="Tanaka T."/>
            <person name="Naito K."/>
            <person name="Sushida H."/>
            <person name="Ike M."/>
            <person name="Tokuyasu K."/>
            <person name="Kitaoka M."/>
        </authorList>
    </citation>
    <scope>NUCLEOTIDE SEQUENCE [LARGE SCALE GENOMIC DNA]</scope>
    <source>
        <strain evidence="6 7">BS15</strain>
    </source>
</reference>
<feature type="domain" description="Metallo-beta-lactamase" evidence="5">
    <location>
        <begin position="54"/>
        <end position="289"/>
    </location>
</feature>
<dbReference type="PANTHER" id="PTHR42978:SF5">
    <property type="entry name" value="METALLO-BETA-LACTAMASE DOMAIN-CONTAINING PROTEIN"/>
    <property type="match status" value="1"/>
</dbReference>
<dbReference type="PANTHER" id="PTHR42978">
    <property type="entry name" value="QUORUM-QUENCHING LACTONASE YTNP-RELATED-RELATED"/>
    <property type="match status" value="1"/>
</dbReference>
<organism evidence="6 7">
    <name type="scientific">Rhodotorula paludigena</name>
    <dbReference type="NCBI Taxonomy" id="86838"/>
    <lineage>
        <taxon>Eukaryota</taxon>
        <taxon>Fungi</taxon>
        <taxon>Dikarya</taxon>
        <taxon>Basidiomycota</taxon>
        <taxon>Pucciniomycotina</taxon>
        <taxon>Microbotryomycetes</taxon>
        <taxon>Sporidiobolales</taxon>
        <taxon>Sporidiobolaceae</taxon>
        <taxon>Rhodotorula</taxon>
    </lineage>
</organism>
<comment type="caution">
    <text evidence="6">The sequence shown here is derived from an EMBL/GenBank/DDBJ whole genome shotgun (WGS) entry which is preliminary data.</text>
</comment>
<dbReference type="CDD" id="cd07730">
    <property type="entry name" value="metallo-hydrolase-like_MBL-fold"/>
    <property type="match status" value="1"/>
</dbReference>
<dbReference type="GO" id="GO:0046872">
    <property type="term" value="F:metal ion binding"/>
    <property type="evidence" value="ECO:0007669"/>
    <property type="project" value="UniProtKB-KW"/>
</dbReference>
<evidence type="ECO:0000313" key="7">
    <source>
        <dbReference type="Proteomes" id="UP001342314"/>
    </source>
</evidence>
<dbReference type="InterPro" id="IPR051013">
    <property type="entry name" value="MBL_superfamily_lactonases"/>
</dbReference>
<keyword evidence="4" id="KW-0862">Zinc</keyword>
<protein>
    <recommendedName>
        <fullName evidence="5">Metallo-beta-lactamase domain-containing protein</fullName>
    </recommendedName>
</protein>